<evidence type="ECO:0000256" key="2">
    <source>
        <dbReference type="ARBA" id="ARBA00005814"/>
    </source>
</evidence>
<keyword evidence="4" id="KW-0812">Transmembrane</keyword>
<keyword evidence="5" id="KW-1133">Transmembrane helix</keyword>
<evidence type="ECO:0000256" key="5">
    <source>
        <dbReference type="ARBA" id="ARBA00022989"/>
    </source>
</evidence>
<feature type="domain" description="ABC transporter" evidence="7">
    <location>
        <begin position="5"/>
        <end position="55"/>
    </location>
</feature>
<comment type="subcellular location">
    <subcellularLocation>
        <location evidence="1">Membrane</location>
        <topology evidence="1">Multi-pass membrane protein</topology>
    </subcellularLocation>
</comment>
<evidence type="ECO:0000313" key="9">
    <source>
        <dbReference type="Proteomes" id="UP001331761"/>
    </source>
</evidence>
<comment type="caution">
    <text evidence="8">The sequence shown here is derived from an EMBL/GenBank/DDBJ whole genome shotgun (WGS) entry which is preliminary data.</text>
</comment>
<keyword evidence="6" id="KW-0472">Membrane</keyword>
<evidence type="ECO:0000256" key="3">
    <source>
        <dbReference type="ARBA" id="ARBA00022448"/>
    </source>
</evidence>
<dbReference type="GO" id="GO:0005886">
    <property type="term" value="C:plasma membrane"/>
    <property type="evidence" value="ECO:0007669"/>
    <property type="project" value="TreeGrafter"/>
</dbReference>
<dbReference type="InterPro" id="IPR003439">
    <property type="entry name" value="ABC_transporter-like_ATP-bd"/>
</dbReference>
<protein>
    <recommendedName>
        <fullName evidence="7">ABC transporter domain-containing protein</fullName>
    </recommendedName>
</protein>
<proteinExistence type="inferred from homology"/>
<dbReference type="GO" id="GO:0042626">
    <property type="term" value="F:ATPase-coupled transmembrane transporter activity"/>
    <property type="evidence" value="ECO:0007669"/>
    <property type="project" value="TreeGrafter"/>
</dbReference>
<evidence type="ECO:0000256" key="6">
    <source>
        <dbReference type="ARBA" id="ARBA00023136"/>
    </source>
</evidence>
<dbReference type="AlphaFoldDB" id="A0AAN8IU51"/>
<accession>A0AAN8IU51</accession>
<dbReference type="EMBL" id="WIXE01003773">
    <property type="protein sequence ID" value="KAK5983643.1"/>
    <property type="molecule type" value="Genomic_DNA"/>
</dbReference>
<dbReference type="Gene3D" id="3.40.50.300">
    <property type="entry name" value="P-loop containing nucleotide triphosphate hydrolases"/>
    <property type="match status" value="1"/>
</dbReference>
<dbReference type="InterPro" id="IPR050352">
    <property type="entry name" value="ABCG_transporters"/>
</dbReference>
<dbReference type="GO" id="GO:0016887">
    <property type="term" value="F:ATP hydrolysis activity"/>
    <property type="evidence" value="ECO:0007669"/>
    <property type="project" value="InterPro"/>
</dbReference>
<keyword evidence="9" id="KW-1185">Reference proteome</keyword>
<evidence type="ECO:0000256" key="4">
    <source>
        <dbReference type="ARBA" id="ARBA00022692"/>
    </source>
</evidence>
<dbReference type="PANTHER" id="PTHR48041">
    <property type="entry name" value="ABC TRANSPORTER G FAMILY MEMBER 28"/>
    <property type="match status" value="1"/>
</dbReference>
<dbReference type="Pfam" id="PF00005">
    <property type="entry name" value="ABC_tran"/>
    <property type="match status" value="1"/>
</dbReference>
<feature type="non-terminal residue" evidence="8">
    <location>
        <position position="1"/>
    </location>
</feature>
<comment type="similarity">
    <text evidence="2">Belongs to the ABC transporter superfamily. ABCG family. Eye pigment precursor importer (TC 3.A.1.204) subfamily.</text>
</comment>
<sequence>SGVAKAGRLLAIMGSSGAGKTSLLNVLTSRNLSGLDVSGFVTVDGSCVSKWRMKEVCAHLPILILRFKFL</sequence>
<evidence type="ECO:0000313" key="8">
    <source>
        <dbReference type="EMBL" id="KAK5983643.1"/>
    </source>
</evidence>
<organism evidence="8 9">
    <name type="scientific">Trichostrongylus colubriformis</name>
    <name type="common">Black scour worm</name>
    <dbReference type="NCBI Taxonomy" id="6319"/>
    <lineage>
        <taxon>Eukaryota</taxon>
        <taxon>Metazoa</taxon>
        <taxon>Ecdysozoa</taxon>
        <taxon>Nematoda</taxon>
        <taxon>Chromadorea</taxon>
        <taxon>Rhabditida</taxon>
        <taxon>Rhabditina</taxon>
        <taxon>Rhabditomorpha</taxon>
        <taxon>Strongyloidea</taxon>
        <taxon>Trichostrongylidae</taxon>
        <taxon>Trichostrongylus</taxon>
    </lineage>
</organism>
<name>A0AAN8IU51_TRICO</name>
<dbReference type="GO" id="GO:0005524">
    <property type="term" value="F:ATP binding"/>
    <property type="evidence" value="ECO:0007669"/>
    <property type="project" value="InterPro"/>
</dbReference>
<gene>
    <name evidence="8" type="ORF">GCK32_021721</name>
</gene>
<evidence type="ECO:0000259" key="7">
    <source>
        <dbReference type="Pfam" id="PF00005"/>
    </source>
</evidence>
<evidence type="ECO:0000256" key="1">
    <source>
        <dbReference type="ARBA" id="ARBA00004141"/>
    </source>
</evidence>
<dbReference type="PANTHER" id="PTHR48041:SF93">
    <property type="entry name" value="ABC TRANSPORTER ATP-BINDING PROTEIN_PERMEASE WHT-1"/>
    <property type="match status" value="1"/>
</dbReference>
<reference evidence="8 9" key="1">
    <citation type="submission" date="2019-10" db="EMBL/GenBank/DDBJ databases">
        <title>Assembly and Annotation for the nematode Trichostrongylus colubriformis.</title>
        <authorList>
            <person name="Martin J."/>
        </authorList>
    </citation>
    <scope>NUCLEOTIDE SEQUENCE [LARGE SCALE GENOMIC DNA]</scope>
    <source>
        <strain evidence="8">G859</strain>
        <tissue evidence="8">Whole worm</tissue>
    </source>
</reference>
<dbReference type="Proteomes" id="UP001331761">
    <property type="component" value="Unassembled WGS sequence"/>
</dbReference>
<dbReference type="InterPro" id="IPR027417">
    <property type="entry name" value="P-loop_NTPase"/>
</dbReference>
<keyword evidence="3" id="KW-0813">Transport</keyword>
<dbReference type="SUPFAM" id="SSF52540">
    <property type="entry name" value="P-loop containing nucleoside triphosphate hydrolases"/>
    <property type="match status" value="1"/>
</dbReference>